<feature type="domain" description="4Fe-4S ferredoxin-type" evidence="6">
    <location>
        <begin position="211"/>
        <end position="240"/>
    </location>
</feature>
<dbReference type="OrthoDB" id="9808559at2"/>
<dbReference type="InterPro" id="IPR017896">
    <property type="entry name" value="4Fe4S_Fe-S-bd"/>
</dbReference>
<proteinExistence type="predicted"/>
<evidence type="ECO:0000256" key="1">
    <source>
        <dbReference type="ARBA" id="ARBA00022485"/>
    </source>
</evidence>
<evidence type="ECO:0000313" key="7">
    <source>
        <dbReference type="EMBL" id="SDF95074.1"/>
    </source>
</evidence>
<evidence type="ECO:0000256" key="2">
    <source>
        <dbReference type="ARBA" id="ARBA00022723"/>
    </source>
</evidence>
<dbReference type="STRING" id="284577.SAMN05216571_103154"/>
<keyword evidence="3" id="KW-0408">Iron</keyword>
<dbReference type="AlphaFoldDB" id="A0A1G7Q9B7"/>
<feature type="domain" description="4Fe-4S ferredoxin-type" evidence="6">
    <location>
        <begin position="492"/>
        <end position="521"/>
    </location>
</feature>
<dbReference type="PANTHER" id="PTHR43687:SF4">
    <property type="entry name" value="BLR5484 PROTEIN"/>
    <property type="match status" value="1"/>
</dbReference>
<evidence type="ECO:0000256" key="4">
    <source>
        <dbReference type="ARBA" id="ARBA00023014"/>
    </source>
</evidence>
<dbReference type="SUPFAM" id="SSF54862">
    <property type="entry name" value="4Fe-4S ferredoxins"/>
    <property type="match status" value="1"/>
</dbReference>
<feature type="domain" description="4Fe-4S ferredoxin-type" evidence="6">
    <location>
        <begin position="244"/>
        <end position="273"/>
    </location>
</feature>
<dbReference type="Gene3D" id="3.30.70.20">
    <property type="match status" value="2"/>
</dbReference>
<accession>A0A1G7Q9B7</accession>
<dbReference type="Pfam" id="PF13187">
    <property type="entry name" value="Fer4_9"/>
    <property type="match status" value="1"/>
</dbReference>
<organism evidence="7 8">
    <name type="scientific">Onishia taeanensis</name>
    <dbReference type="NCBI Taxonomy" id="284577"/>
    <lineage>
        <taxon>Bacteria</taxon>
        <taxon>Pseudomonadati</taxon>
        <taxon>Pseudomonadota</taxon>
        <taxon>Gammaproteobacteria</taxon>
        <taxon>Oceanospirillales</taxon>
        <taxon>Halomonadaceae</taxon>
        <taxon>Onishia</taxon>
    </lineage>
</organism>
<dbReference type="Pfam" id="PF12838">
    <property type="entry name" value="Fer4_7"/>
    <property type="match status" value="1"/>
</dbReference>
<evidence type="ECO:0000259" key="6">
    <source>
        <dbReference type="PROSITE" id="PS51379"/>
    </source>
</evidence>
<name>A0A1G7Q9B7_9GAMM</name>
<dbReference type="PROSITE" id="PS51379">
    <property type="entry name" value="4FE4S_FER_2"/>
    <property type="match status" value="4"/>
</dbReference>
<dbReference type="RefSeq" id="WP_092523896.1">
    <property type="nucleotide sequence ID" value="NZ_FNCI01000003.1"/>
</dbReference>
<feature type="domain" description="4Fe-4S ferredoxin-type" evidence="6">
    <location>
        <begin position="461"/>
        <end position="490"/>
    </location>
</feature>
<keyword evidence="2" id="KW-0479">Metal-binding</keyword>
<dbReference type="PROSITE" id="PS00198">
    <property type="entry name" value="4FE4S_FER_1"/>
    <property type="match status" value="2"/>
</dbReference>
<dbReference type="InterPro" id="IPR017900">
    <property type="entry name" value="4Fe4S_Fe_S_CS"/>
</dbReference>
<dbReference type="PANTHER" id="PTHR43687">
    <property type="entry name" value="ADENYLYLSULFATE REDUCTASE, BETA SUBUNIT"/>
    <property type="match status" value="1"/>
</dbReference>
<evidence type="ECO:0000313" key="8">
    <source>
        <dbReference type="Proteomes" id="UP000198641"/>
    </source>
</evidence>
<dbReference type="GO" id="GO:0046872">
    <property type="term" value="F:metal ion binding"/>
    <property type="evidence" value="ECO:0007669"/>
    <property type="project" value="UniProtKB-KW"/>
</dbReference>
<dbReference type="GO" id="GO:0051539">
    <property type="term" value="F:4 iron, 4 sulfur cluster binding"/>
    <property type="evidence" value="ECO:0007669"/>
    <property type="project" value="UniProtKB-KW"/>
</dbReference>
<keyword evidence="8" id="KW-1185">Reference proteome</keyword>
<dbReference type="EMBL" id="FNCI01000003">
    <property type="protein sequence ID" value="SDF95074.1"/>
    <property type="molecule type" value="Genomic_DNA"/>
</dbReference>
<reference evidence="7 8" key="1">
    <citation type="submission" date="2016-10" db="EMBL/GenBank/DDBJ databases">
        <authorList>
            <person name="de Groot N.N."/>
        </authorList>
    </citation>
    <scope>NUCLEOTIDE SEQUENCE [LARGE SCALE GENOMIC DNA]</scope>
    <source>
        <strain evidence="7 8">BH539</strain>
    </source>
</reference>
<dbReference type="Proteomes" id="UP000198641">
    <property type="component" value="Unassembled WGS sequence"/>
</dbReference>
<feature type="region of interest" description="Disordered" evidence="5">
    <location>
        <begin position="406"/>
        <end position="431"/>
    </location>
</feature>
<sequence length="601" mass="64313">MNQCIDLTPLDADQNLAARDTAYSRISWPANLTPESVTYSSDGHLLIIADELTGRRAARELKDRGLASITLLVTANSPEASTATLEDTHATADSLGEAGSDSADIATLLEDTAFLSVHQARRWHLAGYLGKFTLSLPHEDGEIDLAKASLGRAHFDLVLDLGTPPTLTLELPPPGYSAALWGTAECRQAIDDLLEQVGEFSKPRYFHIDHDICAHDSSGKTGCTRCLEVCPADALSRQSGRIESWIEIDPMRCHGAGSCTSACPTGAIQYRLPPSVDQQAYVERLLNAYRLAGGQAPVVRFAESSLLATESPTPAGHVLDVPLEELGAAGQDHWLAALAAGADEVRIQLTDSLPSSLKTLIDDQYRQAVTMLEALGHDSRRLCLIAPEDSESRDALPALAALSLPERTDAPGQDAPAQASAKAGDREHSKRERLNATLARLAAAGQPSGERHAMPQGAPFGDVAIDKDACTLCLGCVAVCPTPALAGGRTSPELSFREADCVQCGLCEEICPEDAIRLMPGFLAAPEREVRQVRKQEDAFPCIRCGKPFASASAIAAIKSKLADHPYFAGDAMARLEMCEDCRVRDVWQGLANDPESQLNI</sequence>
<protein>
    <submittedName>
        <fullName evidence="7">4Fe-4S dicluster domain-containing protein</fullName>
    </submittedName>
</protein>
<dbReference type="InterPro" id="IPR050572">
    <property type="entry name" value="Fe-S_Ferredoxin"/>
</dbReference>
<keyword evidence="1" id="KW-0004">4Fe-4S</keyword>
<keyword evidence="4" id="KW-0411">Iron-sulfur</keyword>
<evidence type="ECO:0000256" key="3">
    <source>
        <dbReference type="ARBA" id="ARBA00023004"/>
    </source>
</evidence>
<gene>
    <name evidence="7" type="ORF">SAMN05216571_103154</name>
</gene>
<evidence type="ECO:0000256" key="5">
    <source>
        <dbReference type="SAM" id="MobiDB-lite"/>
    </source>
</evidence>